<dbReference type="PATRIC" id="fig|1423748.3.peg.1302"/>
<evidence type="ECO:0000256" key="8">
    <source>
        <dbReference type="ARBA" id="ARBA00023002"/>
    </source>
</evidence>
<reference evidence="11 12" key="1">
    <citation type="journal article" date="2015" name="Genome Announc.">
        <title>Expanding the biotechnology potential of lactobacilli through comparative genomics of 213 strains and associated genera.</title>
        <authorList>
            <person name="Sun Z."/>
            <person name="Harris H.M."/>
            <person name="McCann A."/>
            <person name="Guo C."/>
            <person name="Argimon S."/>
            <person name="Zhang W."/>
            <person name="Yang X."/>
            <person name="Jeffery I.B."/>
            <person name="Cooney J.C."/>
            <person name="Kagawa T.F."/>
            <person name="Liu W."/>
            <person name="Song Y."/>
            <person name="Salvetti E."/>
            <person name="Wrobel A."/>
            <person name="Rasinkangas P."/>
            <person name="Parkhill J."/>
            <person name="Rea M.C."/>
            <person name="O'Sullivan O."/>
            <person name="Ritari J."/>
            <person name="Douillard F.P."/>
            <person name="Paul Ross R."/>
            <person name="Yang R."/>
            <person name="Briner A.E."/>
            <person name="Felis G.E."/>
            <person name="de Vos W.M."/>
            <person name="Barrangou R."/>
            <person name="Klaenhammer T.R."/>
            <person name="Caufield P.W."/>
            <person name="Cui Y."/>
            <person name="Zhang H."/>
            <person name="O'Toole P.W."/>
        </authorList>
    </citation>
    <scope>NUCLEOTIDE SEQUENCE [LARGE SCALE GENOMIC DNA]</scope>
    <source>
        <strain evidence="11 12">DSM 10532</strain>
    </source>
</reference>
<dbReference type="STRING" id="1423748.FC37_GL001241"/>
<dbReference type="GO" id="GO:0033765">
    <property type="term" value="F:steroid dehydrogenase activity, acting on the CH-CH group of donors"/>
    <property type="evidence" value="ECO:0007669"/>
    <property type="project" value="UniProtKB-ARBA"/>
</dbReference>
<dbReference type="EMBL" id="AZEL01000044">
    <property type="protein sequence ID" value="KRL21753.1"/>
    <property type="molecule type" value="Genomic_DNA"/>
</dbReference>
<evidence type="ECO:0000256" key="9">
    <source>
        <dbReference type="ARBA" id="ARBA00049922"/>
    </source>
</evidence>
<protein>
    <recommendedName>
        <fullName evidence="5">Urocanate reductase</fullName>
        <ecNumber evidence="4">1.3.99.33</ecNumber>
    </recommendedName>
</protein>
<evidence type="ECO:0000256" key="7">
    <source>
        <dbReference type="ARBA" id="ARBA00022827"/>
    </source>
</evidence>
<evidence type="ECO:0000256" key="2">
    <source>
        <dbReference type="ARBA" id="ARBA00001974"/>
    </source>
</evidence>
<dbReference type="SUPFAM" id="SSF56425">
    <property type="entry name" value="Succinate dehydrogenase/fumarate reductase flavoprotein, catalytic domain"/>
    <property type="match status" value="1"/>
</dbReference>
<dbReference type="InterPro" id="IPR007329">
    <property type="entry name" value="FMN-bd"/>
</dbReference>
<dbReference type="SUPFAM" id="SSF51905">
    <property type="entry name" value="FAD/NAD(P)-binding domain"/>
    <property type="match status" value="1"/>
</dbReference>
<gene>
    <name evidence="11" type="ORF">FC37_GL001241</name>
</gene>
<evidence type="ECO:0000259" key="10">
    <source>
        <dbReference type="SMART" id="SM00900"/>
    </source>
</evidence>
<dbReference type="RefSeq" id="WP_025005303.1">
    <property type="nucleotide sequence ID" value="NZ_AZEL01000044.1"/>
</dbReference>
<dbReference type="eggNOG" id="COG3976">
    <property type="taxonomic scope" value="Bacteria"/>
</dbReference>
<evidence type="ECO:0000256" key="3">
    <source>
        <dbReference type="ARBA" id="ARBA00008040"/>
    </source>
</evidence>
<evidence type="ECO:0000313" key="11">
    <source>
        <dbReference type="EMBL" id="KRL21753.1"/>
    </source>
</evidence>
<keyword evidence="8" id="KW-0560">Oxidoreductase</keyword>
<dbReference type="InterPro" id="IPR050315">
    <property type="entry name" value="FAD-oxidoreductase_2"/>
</dbReference>
<dbReference type="GO" id="GO:0010181">
    <property type="term" value="F:FMN binding"/>
    <property type="evidence" value="ECO:0007669"/>
    <property type="project" value="InterPro"/>
</dbReference>
<dbReference type="GO" id="GO:0016020">
    <property type="term" value="C:membrane"/>
    <property type="evidence" value="ECO:0007669"/>
    <property type="project" value="InterPro"/>
</dbReference>
<dbReference type="SMART" id="SM00900">
    <property type="entry name" value="FMN_bind"/>
    <property type="match status" value="1"/>
</dbReference>
<evidence type="ECO:0000256" key="5">
    <source>
        <dbReference type="ARBA" id="ARBA00015872"/>
    </source>
</evidence>
<dbReference type="Gene3D" id="3.90.700.10">
    <property type="entry name" value="Succinate dehydrogenase/fumarate reductase flavoprotein, catalytic domain"/>
    <property type="match status" value="1"/>
</dbReference>
<dbReference type="InterPro" id="IPR003953">
    <property type="entry name" value="FAD-dep_OxRdtase_2_FAD-bd"/>
</dbReference>
<dbReference type="PANTHER" id="PTHR43400">
    <property type="entry name" value="FUMARATE REDUCTASE"/>
    <property type="match status" value="1"/>
</dbReference>
<feature type="domain" description="FMN-binding" evidence="10">
    <location>
        <begin position="12"/>
        <end position="85"/>
    </location>
</feature>
<dbReference type="Gene3D" id="3.90.1010.20">
    <property type="match status" value="1"/>
</dbReference>
<evidence type="ECO:0000256" key="1">
    <source>
        <dbReference type="ARBA" id="ARBA00001917"/>
    </source>
</evidence>
<dbReference type="Pfam" id="PF00890">
    <property type="entry name" value="FAD_binding_2"/>
    <property type="match status" value="1"/>
</dbReference>
<comment type="cofactor">
    <cofactor evidence="2">
        <name>FAD</name>
        <dbReference type="ChEBI" id="CHEBI:57692"/>
    </cofactor>
</comment>
<dbReference type="InterPro" id="IPR027477">
    <property type="entry name" value="Succ_DH/fumarate_Rdtase_cat_sf"/>
</dbReference>
<dbReference type="PANTHER" id="PTHR43400:SF7">
    <property type="entry name" value="FAD-DEPENDENT OXIDOREDUCTASE 2 FAD BINDING DOMAIN-CONTAINING PROTEIN"/>
    <property type="match status" value="1"/>
</dbReference>
<dbReference type="AlphaFoldDB" id="A0A0R1NPT5"/>
<comment type="cofactor">
    <cofactor evidence="1">
        <name>FMN</name>
        <dbReference type="ChEBI" id="CHEBI:58210"/>
    </cofactor>
</comment>
<evidence type="ECO:0000256" key="4">
    <source>
        <dbReference type="ARBA" id="ARBA00013137"/>
    </source>
</evidence>
<dbReference type="Pfam" id="PF04205">
    <property type="entry name" value="FMN_bind"/>
    <property type="match status" value="1"/>
</dbReference>
<organism evidence="11 12">
    <name type="scientific">Lactobacillus gallinarum DSM 10532 = JCM 2011</name>
    <dbReference type="NCBI Taxonomy" id="1423748"/>
    <lineage>
        <taxon>Bacteria</taxon>
        <taxon>Bacillati</taxon>
        <taxon>Bacillota</taxon>
        <taxon>Bacilli</taxon>
        <taxon>Lactobacillales</taxon>
        <taxon>Lactobacillaceae</taxon>
        <taxon>Lactobacillus</taxon>
    </lineage>
</organism>
<dbReference type="InterPro" id="IPR036188">
    <property type="entry name" value="FAD/NAD-bd_sf"/>
</dbReference>
<keyword evidence="6" id="KW-0285">Flavoprotein</keyword>
<dbReference type="eggNOG" id="COG1053">
    <property type="taxonomic scope" value="Bacteria"/>
</dbReference>
<name>A0A0R1NPT5_9LACO</name>
<evidence type="ECO:0000256" key="6">
    <source>
        <dbReference type="ARBA" id="ARBA00022630"/>
    </source>
</evidence>
<comment type="caution">
    <text evidence="11">The sequence shown here is derived from an EMBL/GenBank/DDBJ whole genome shotgun (WGS) entry which is preliminary data.</text>
</comment>
<evidence type="ECO:0000313" key="12">
    <source>
        <dbReference type="Proteomes" id="UP000051311"/>
    </source>
</evidence>
<dbReference type="Gene3D" id="3.50.50.60">
    <property type="entry name" value="FAD/NAD(P)-binding domain"/>
    <property type="match status" value="1"/>
</dbReference>
<dbReference type="OrthoDB" id="9806724at2"/>
<keyword evidence="7" id="KW-0274">FAD</keyword>
<proteinExistence type="inferred from homology"/>
<comment type="similarity">
    <text evidence="3">Belongs to the FAD-dependent oxidoreductase 2 family. FRD/SDH subfamily.</text>
</comment>
<sequence>MKDGKFVEQAKGMERPLTLSIDIKDNKIVQIKSQTNDMSTLEENTLNKMSNRIIKDQSISVDTVSGATVSSNGILDATQHAIKDAGGNIHDFERQVQKSEETNDESDNYAKWIKKPSHIDKVENTDLVIVGSGISGLSAAVQAGYEDIKTIVLEKNGFVGGNGLGVEGMMGAQTAMQKKAGINFSKQEVVENELKTIQYQADGSFWVDLVNNTAENIDWLQKQGVQFDRVDDYHHTCPLPTFHWFKGGRGATGYVPFMEKKAKELGVDISTSSPVIGLIYENKTVKGVYANIDDQVVQINAKAVIFASGGFGQDKKLVHRQGWNTKNMLFVGMKGSTGDAYKMAIAAGAKDSFDRSAPLITNYIQALPLGNGRDLLSGGPALWVNQYGVRFTDESITDRNAILQSQPFKFIKHGYLVFTRKMFAKYEANLQDLTEEQQKSMQGIDQFADQDEERALRILDRSVKENKGNSLYKADTLSELAEKVGLPVDDFVAQVKRYNQYCQNGEDEEYGKDRKFLVALDEGPYYIARLDQSYAISIGGIGENRHFEVIDDNWNKIPGLYAAGIDSAMQYKEIYTINLGGSCCAHCVNSGRHAVMNATEYIKSLD</sequence>
<dbReference type="Proteomes" id="UP000051311">
    <property type="component" value="Unassembled WGS sequence"/>
</dbReference>
<comment type="catalytic activity">
    <reaction evidence="9">
        <text>dihydrourocanate + A = urocanate + AH2</text>
        <dbReference type="Rhea" id="RHEA:36059"/>
        <dbReference type="ChEBI" id="CHEBI:13193"/>
        <dbReference type="ChEBI" id="CHEBI:17499"/>
        <dbReference type="ChEBI" id="CHEBI:27247"/>
        <dbReference type="ChEBI" id="CHEBI:72991"/>
        <dbReference type="EC" id="1.3.99.33"/>
    </reaction>
</comment>
<accession>A0A0R1NPT5</accession>
<dbReference type="EC" id="1.3.99.33" evidence="4"/>